<feature type="non-terminal residue" evidence="2">
    <location>
        <position position="61"/>
    </location>
</feature>
<evidence type="ECO:0000313" key="2">
    <source>
        <dbReference type="EMBL" id="MCR6678982.1"/>
    </source>
</evidence>
<proteinExistence type="predicted"/>
<accession>A0AAW5N469</accession>
<organism evidence="2 3">
    <name type="scientific">Escherichia marmotae</name>
    <dbReference type="NCBI Taxonomy" id="1499973"/>
    <lineage>
        <taxon>Bacteria</taxon>
        <taxon>Pseudomonadati</taxon>
        <taxon>Pseudomonadota</taxon>
        <taxon>Gammaproteobacteria</taxon>
        <taxon>Enterobacterales</taxon>
        <taxon>Enterobacteriaceae</taxon>
        <taxon>Escherichia</taxon>
    </lineage>
</organism>
<name>A0AAW5N469_9ESCH</name>
<feature type="chain" id="PRO_5043991983" description="Secreted protein" evidence="1">
    <location>
        <begin position="30"/>
        <end position="61"/>
    </location>
</feature>
<feature type="signal peptide" evidence="1">
    <location>
        <begin position="1"/>
        <end position="29"/>
    </location>
</feature>
<dbReference type="Proteomes" id="UP001206878">
    <property type="component" value="Unassembled WGS sequence"/>
</dbReference>
<evidence type="ECO:0000256" key="1">
    <source>
        <dbReference type="SAM" id="SignalP"/>
    </source>
</evidence>
<gene>
    <name evidence="2" type="ORF">NVV43_26155</name>
</gene>
<protein>
    <recommendedName>
        <fullName evidence="4">Secreted protein</fullName>
    </recommendedName>
</protein>
<keyword evidence="1" id="KW-0732">Signal</keyword>
<evidence type="ECO:0000313" key="3">
    <source>
        <dbReference type="Proteomes" id="UP001206878"/>
    </source>
</evidence>
<sequence length="61" mass="5901">MIGRTPGSACVLLVAMAVGLTTSGSTPFAAQEVPAAAAGGPLAFTSVQPELLGMPNSLSNA</sequence>
<comment type="caution">
    <text evidence="2">The sequence shown here is derived from an EMBL/GenBank/DDBJ whole genome shotgun (WGS) entry which is preliminary data.</text>
</comment>
<dbReference type="AlphaFoldDB" id="A0AAW5N469"/>
<reference evidence="2" key="1">
    <citation type="submission" date="2022-07" db="EMBL/GenBank/DDBJ databases">
        <title>Diversity of ethanolamine utilization by human commensal Escherichia coli.</title>
        <authorList>
            <person name="Jubelin G."/>
        </authorList>
    </citation>
    <scope>NUCLEOTIDE SEQUENCE</scope>
    <source>
        <strain evidence="2">S1</strain>
    </source>
</reference>
<evidence type="ECO:0008006" key="4">
    <source>
        <dbReference type="Google" id="ProtNLM"/>
    </source>
</evidence>
<dbReference type="EMBL" id="JANPXH010000664">
    <property type="protein sequence ID" value="MCR6678982.1"/>
    <property type="molecule type" value="Genomic_DNA"/>
</dbReference>